<dbReference type="GO" id="GO:0003910">
    <property type="term" value="F:DNA ligase (ATP) activity"/>
    <property type="evidence" value="ECO:0007669"/>
    <property type="project" value="UniProtKB-EC"/>
</dbReference>
<dbReference type="EC" id="6.5.1.1" evidence="2"/>
<protein>
    <recommendedName>
        <fullName evidence="2">DNA ligase (ATP)</fullName>
        <ecNumber evidence="2">6.5.1.1</ecNumber>
    </recommendedName>
</protein>
<feature type="domain" description="DNA ligase ATP-dependent C-terminal" evidence="6">
    <location>
        <begin position="212"/>
        <end position="301"/>
    </location>
</feature>
<dbReference type="GO" id="GO:0006281">
    <property type="term" value="P:DNA repair"/>
    <property type="evidence" value="ECO:0007669"/>
    <property type="project" value="InterPro"/>
</dbReference>
<dbReference type="InterPro" id="IPR050191">
    <property type="entry name" value="ATP-dep_DNA_ligase"/>
</dbReference>
<evidence type="ECO:0000259" key="5">
    <source>
        <dbReference type="Pfam" id="PF01068"/>
    </source>
</evidence>
<proteinExistence type="inferred from homology"/>
<evidence type="ECO:0000313" key="7">
    <source>
        <dbReference type="EMBL" id="TGA99631.1"/>
    </source>
</evidence>
<dbReference type="EMBL" id="SRJD01000003">
    <property type="protein sequence ID" value="TGA99631.1"/>
    <property type="molecule type" value="Genomic_DNA"/>
</dbReference>
<dbReference type="Proteomes" id="UP000298347">
    <property type="component" value="Unassembled WGS sequence"/>
</dbReference>
<dbReference type="OrthoDB" id="9802472at2"/>
<evidence type="ECO:0000256" key="3">
    <source>
        <dbReference type="ARBA" id="ARBA00022598"/>
    </source>
</evidence>
<dbReference type="SUPFAM" id="SSF50249">
    <property type="entry name" value="Nucleic acid-binding proteins"/>
    <property type="match status" value="1"/>
</dbReference>
<dbReference type="InterPro" id="IPR016059">
    <property type="entry name" value="DNA_ligase_ATP-dep_CS"/>
</dbReference>
<keyword evidence="8" id="KW-1185">Reference proteome</keyword>
<feature type="domain" description="ATP-dependent DNA ligase family profile" evidence="5">
    <location>
        <begin position="20"/>
        <end position="196"/>
    </location>
</feature>
<evidence type="ECO:0000259" key="6">
    <source>
        <dbReference type="Pfam" id="PF04679"/>
    </source>
</evidence>
<accession>A0A4Z0GRZ4</accession>
<dbReference type="CDD" id="cd07906">
    <property type="entry name" value="Adenylation_DNA_ligase_LigD_LigC"/>
    <property type="match status" value="1"/>
</dbReference>
<dbReference type="PROSITE" id="PS00697">
    <property type="entry name" value="DNA_LIGASE_A1"/>
    <property type="match status" value="1"/>
</dbReference>
<dbReference type="InterPro" id="IPR012310">
    <property type="entry name" value="DNA_ligase_ATP-dep_cent"/>
</dbReference>
<organism evidence="7 8">
    <name type="scientific">Sporolactobacillus shoreae</name>
    <dbReference type="NCBI Taxonomy" id="1465501"/>
    <lineage>
        <taxon>Bacteria</taxon>
        <taxon>Bacillati</taxon>
        <taxon>Bacillota</taxon>
        <taxon>Bacilli</taxon>
        <taxon>Bacillales</taxon>
        <taxon>Sporolactobacillaceae</taxon>
        <taxon>Sporolactobacillus</taxon>
    </lineage>
</organism>
<evidence type="ECO:0000256" key="4">
    <source>
        <dbReference type="ARBA" id="ARBA00034003"/>
    </source>
</evidence>
<dbReference type="SUPFAM" id="SSF56091">
    <property type="entry name" value="DNA ligase/mRNA capping enzyme, catalytic domain"/>
    <property type="match status" value="1"/>
</dbReference>
<dbReference type="GO" id="GO:0006310">
    <property type="term" value="P:DNA recombination"/>
    <property type="evidence" value="ECO:0007669"/>
    <property type="project" value="InterPro"/>
</dbReference>
<evidence type="ECO:0000256" key="1">
    <source>
        <dbReference type="ARBA" id="ARBA00007572"/>
    </source>
</evidence>
<evidence type="ECO:0000313" key="8">
    <source>
        <dbReference type="Proteomes" id="UP000298347"/>
    </source>
</evidence>
<dbReference type="AlphaFoldDB" id="A0A4Z0GRZ4"/>
<dbReference type="Gene3D" id="2.40.50.140">
    <property type="entry name" value="Nucleic acid-binding proteins"/>
    <property type="match status" value="1"/>
</dbReference>
<gene>
    <name evidence="7" type="ORF">E4665_03695</name>
</gene>
<dbReference type="GO" id="GO:0005524">
    <property type="term" value="F:ATP binding"/>
    <property type="evidence" value="ECO:0007669"/>
    <property type="project" value="InterPro"/>
</dbReference>
<comment type="catalytic activity">
    <reaction evidence="4">
        <text>ATP + (deoxyribonucleotide)n-3'-hydroxyl + 5'-phospho-(deoxyribonucleotide)m = (deoxyribonucleotide)n+m + AMP + diphosphate.</text>
        <dbReference type="EC" id="6.5.1.1"/>
    </reaction>
</comment>
<sequence>MEFHPIIPPEPVLFKQIPDGTEWLHQVKWDGVRILTYYDGKEVRLFNRRLNERTDIFPELKDVDSYTTATSVIFDGEVIALDEEGKPSFHEVMRRDGIRSKERALRAVDIVPITYMIFDVIFCNGQWLDHEELDIRLAMLSKIVRPNGTVRLVSSYEDGFALFDAVCEQGLEGIVSKRRNSEYPMRRKDPAWRKIKYYKDLIAVIGGVTFRSGIVNALLLGLYNERDQLIYIGHAGTGKLTSSDWVTLTRKLIPLQSENRPFFNLPERTKGAQWLIPKLTAKIQYQAWTSSGSLRQPSIQAIVDQNPEKCRLNLC</sequence>
<reference evidence="7 8" key="1">
    <citation type="journal article" date="2015" name="Int. J. Syst. Evol. Microbiol.">
        <title>Sporolactobacillus shoreae sp. nov. and Sporolactobacillus spathodeae sp. nov., two spore-forming lactic acid bacteria isolated from tree barks in Thailand.</title>
        <authorList>
            <person name="Thamacharoensuk T."/>
            <person name="Kitahara M."/>
            <person name="Ohkuma M."/>
            <person name="Thongchul N."/>
            <person name="Tanasupawat S."/>
        </authorList>
    </citation>
    <scope>NUCLEOTIDE SEQUENCE [LARGE SCALE GENOMIC DNA]</scope>
    <source>
        <strain evidence="7 8">BK92</strain>
    </source>
</reference>
<comment type="caution">
    <text evidence="7">The sequence shown here is derived from an EMBL/GenBank/DDBJ whole genome shotgun (WGS) entry which is preliminary data.</text>
</comment>
<dbReference type="Gene3D" id="3.30.470.30">
    <property type="entry name" value="DNA ligase/mRNA capping enzyme"/>
    <property type="match status" value="1"/>
</dbReference>
<dbReference type="CDD" id="cd07971">
    <property type="entry name" value="OBF_DNA_ligase_LigD"/>
    <property type="match status" value="1"/>
</dbReference>
<comment type="similarity">
    <text evidence="1">Belongs to the ATP-dependent DNA ligase family.</text>
</comment>
<dbReference type="Pfam" id="PF04679">
    <property type="entry name" value="DNA_ligase_A_C"/>
    <property type="match status" value="1"/>
</dbReference>
<name>A0A4Z0GRZ4_9BACL</name>
<dbReference type="InterPro" id="IPR012309">
    <property type="entry name" value="DNA_ligase_ATP-dep_C"/>
</dbReference>
<dbReference type="InterPro" id="IPR012340">
    <property type="entry name" value="NA-bd_OB-fold"/>
</dbReference>
<keyword evidence="3 7" id="KW-0436">Ligase</keyword>
<dbReference type="RefSeq" id="WP_135347653.1">
    <property type="nucleotide sequence ID" value="NZ_SRJD01000003.1"/>
</dbReference>
<dbReference type="PANTHER" id="PTHR45674:SF4">
    <property type="entry name" value="DNA LIGASE 1"/>
    <property type="match status" value="1"/>
</dbReference>
<evidence type="ECO:0000256" key="2">
    <source>
        <dbReference type="ARBA" id="ARBA00012727"/>
    </source>
</evidence>
<dbReference type="Pfam" id="PF01068">
    <property type="entry name" value="DNA_ligase_A_M"/>
    <property type="match status" value="1"/>
</dbReference>
<dbReference type="PANTHER" id="PTHR45674">
    <property type="entry name" value="DNA LIGASE 1/3 FAMILY MEMBER"/>
    <property type="match status" value="1"/>
</dbReference>